<keyword evidence="6 7" id="KW-0472">Membrane</keyword>
<dbReference type="EMBL" id="CP000746">
    <property type="protein sequence ID" value="ABR73472.1"/>
    <property type="molecule type" value="Genomic_DNA"/>
</dbReference>
<dbReference type="Proteomes" id="UP000001114">
    <property type="component" value="Chromosome"/>
</dbReference>
<evidence type="ECO:0000313" key="10">
    <source>
        <dbReference type="EMBL" id="ABR73472.1"/>
    </source>
</evidence>
<dbReference type="InterPro" id="IPR050925">
    <property type="entry name" value="Rhomboid_protease_S54"/>
</dbReference>
<dbReference type="PANTHER" id="PTHR43731">
    <property type="entry name" value="RHOMBOID PROTEASE"/>
    <property type="match status" value="1"/>
</dbReference>
<dbReference type="MEROPS" id="S54.024"/>
<evidence type="ECO:0000259" key="8">
    <source>
        <dbReference type="Pfam" id="PF01694"/>
    </source>
</evidence>
<feature type="transmembrane region" description="Helical" evidence="7">
    <location>
        <begin position="179"/>
        <end position="198"/>
    </location>
</feature>
<feature type="transmembrane region" description="Helical" evidence="7">
    <location>
        <begin position="145"/>
        <end position="167"/>
    </location>
</feature>
<name>A6VKH5_ACTSZ</name>
<dbReference type="InterPro" id="IPR022764">
    <property type="entry name" value="Peptidase_S54_rhomboid_dom"/>
</dbReference>
<feature type="domain" description="Peptidase S54 rhomboid" evidence="8">
    <location>
        <begin position="143"/>
        <end position="280"/>
    </location>
</feature>
<dbReference type="OrthoDB" id="9778341at2"/>
<accession>A6VKH5</accession>
<keyword evidence="4" id="KW-0378">Hydrolase</keyword>
<dbReference type="KEGG" id="asu:Asuc_0091"/>
<dbReference type="InterPro" id="IPR022732">
    <property type="entry name" value="Peptidase_S54_GlpG_N"/>
</dbReference>
<dbReference type="STRING" id="339671.Asuc_0091"/>
<reference evidence="11" key="1">
    <citation type="journal article" date="2010" name="BMC Genomics">
        <title>A genomic perspective on the potential of Actinobacillus succinogenes for industrial succinate production.</title>
        <authorList>
            <person name="McKinlay J.B."/>
            <person name="Laivenieks M."/>
            <person name="Schindler B.D."/>
            <person name="McKinlay A.A."/>
            <person name="Siddaramappa S."/>
            <person name="Challacombe J.F."/>
            <person name="Lowry S.R."/>
            <person name="Clum A."/>
            <person name="Lapidus A.L."/>
            <person name="Burkhart K.B."/>
            <person name="Harkins V."/>
            <person name="Vieille C."/>
        </authorList>
    </citation>
    <scope>NUCLEOTIDE SEQUENCE [LARGE SCALE GENOMIC DNA]</scope>
    <source>
        <strain evidence="11">ATCC 55618 / DSM 22257 / CCUG 43843 / 130Z</strain>
    </source>
</reference>
<evidence type="ECO:0000259" key="9">
    <source>
        <dbReference type="Pfam" id="PF12122"/>
    </source>
</evidence>
<evidence type="ECO:0000256" key="4">
    <source>
        <dbReference type="ARBA" id="ARBA00022801"/>
    </source>
</evidence>
<evidence type="ECO:0000256" key="7">
    <source>
        <dbReference type="SAM" id="Phobius"/>
    </source>
</evidence>
<feature type="transmembrane region" description="Helical" evidence="7">
    <location>
        <begin position="234"/>
        <end position="256"/>
    </location>
</feature>
<evidence type="ECO:0000256" key="6">
    <source>
        <dbReference type="ARBA" id="ARBA00023136"/>
    </source>
</evidence>
<dbReference type="eggNOG" id="COG0705">
    <property type="taxonomic scope" value="Bacteria"/>
</dbReference>
<dbReference type="InterPro" id="IPR035952">
    <property type="entry name" value="Rhomboid-like_sf"/>
</dbReference>
<dbReference type="AlphaFoldDB" id="A6VKH5"/>
<comment type="similarity">
    <text evidence="2">Belongs to the peptidase S54 family.</text>
</comment>
<organism evidence="10 11">
    <name type="scientific">Actinobacillus succinogenes (strain ATCC 55618 / DSM 22257 / CCUG 43843 / 130Z)</name>
    <dbReference type="NCBI Taxonomy" id="339671"/>
    <lineage>
        <taxon>Bacteria</taxon>
        <taxon>Pseudomonadati</taxon>
        <taxon>Pseudomonadota</taxon>
        <taxon>Gammaproteobacteria</taxon>
        <taxon>Pasteurellales</taxon>
        <taxon>Pasteurellaceae</taxon>
        <taxon>Actinobacillus</taxon>
    </lineage>
</organism>
<evidence type="ECO:0000256" key="2">
    <source>
        <dbReference type="ARBA" id="ARBA00009045"/>
    </source>
</evidence>
<dbReference type="GO" id="GO:0016020">
    <property type="term" value="C:membrane"/>
    <property type="evidence" value="ECO:0007669"/>
    <property type="project" value="UniProtKB-SubCell"/>
</dbReference>
<evidence type="ECO:0000313" key="11">
    <source>
        <dbReference type="Proteomes" id="UP000001114"/>
    </source>
</evidence>
<dbReference type="GO" id="GO:0004252">
    <property type="term" value="F:serine-type endopeptidase activity"/>
    <property type="evidence" value="ECO:0007669"/>
    <property type="project" value="InterPro"/>
</dbReference>
<evidence type="ECO:0000256" key="3">
    <source>
        <dbReference type="ARBA" id="ARBA00022692"/>
    </source>
</evidence>
<evidence type="ECO:0000256" key="1">
    <source>
        <dbReference type="ARBA" id="ARBA00004141"/>
    </source>
</evidence>
<dbReference type="SUPFAM" id="SSF144091">
    <property type="entry name" value="Rhomboid-like"/>
    <property type="match status" value="1"/>
</dbReference>
<dbReference type="RefSeq" id="WP_011978748.1">
    <property type="nucleotide sequence ID" value="NC_009655.1"/>
</dbReference>
<feature type="transmembrane region" description="Helical" evidence="7">
    <location>
        <begin position="262"/>
        <end position="280"/>
    </location>
</feature>
<sequence length="291" mass="33084">MQRLFGTEIHSLAWGFRDYVRARYRVELILRAEADSYGVKILNVYLPDNSPHIHLIQQEAERYLANPFAAEYHQASWTDGDIQTVETIAPAFSWLRTLIRWRQIKFTVFLTALCIAIYLFEIVGYDQSIMLFAHYPAEFGEERQFWRYFSHTLVHLSPLHILFNLCWWWIFAGAIERHLGTFTLITLYCLSGIISGVAQNYASGPAFFGLSGVVYAVMGFVFSADKFGKTQGTLLPQGFFSMLVVGILFGFVSPLIGVQMGNAAHISGLITGLICGFLYTKTRQSHEIPLK</sequence>
<evidence type="ECO:0000256" key="5">
    <source>
        <dbReference type="ARBA" id="ARBA00022989"/>
    </source>
</evidence>
<dbReference type="PANTHER" id="PTHR43731:SF14">
    <property type="entry name" value="PRESENILIN-ASSOCIATED RHOMBOID-LIKE PROTEIN, MITOCHONDRIAL"/>
    <property type="match status" value="1"/>
</dbReference>
<keyword evidence="5 7" id="KW-1133">Transmembrane helix</keyword>
<dbReference type="Pfam" id="PF01694">
    <property type="entry name" value="Rhomboid"/>
    <property type="match status" value="1"/>
</dbReference>
<gene>
    <name evidence="10" type="ordered locus">Asuc_0091</name>
</gene>
<keyword evidence="3 7" id="KW-0812">Transmembrane</keyword>
<dbReference type="Pfam" id="PF12122">
    <property type="entry name" value="Rhomboid_N"/>
    <property type="match status" value="1"/>
</dbReference>
<dbReference type="Gene3D" id="1.20.1540.10">
    <property type="entry name" value="Rhomboid-like"/>
    <property type="match status" value="1"/>
</dbReference>
<feature type="domain" description="Peptidase S54 GlpG peptidase N-terminal" evidence="9">
    <location>
        <begin position="1"/>
        <end position="83"/>
    </location>
</feature>
<keyword evidence="11" id="KW-1185">Reference proteome</keyword>
<proteinExistence type="inferred from homology"/>
<comment type="subcellular location">
    <subcellularLocation>
        <location evidence="1">Membrane</location>
        <topology evidence="1">Multi-pass membrane protein</topology>
    </subcellularLocation>
</comment>
<dbReference type="HOGENOM" id="CLU_058989_0_0_6"/>
<feature type="transmembrane region" description="Helical" evidence="7">
    <location>
        <begin position="204"/>
        <end position="222"/>
    </location>
</feature>
<protein>
    <submittedName>
        <fullName evidence="10">Rhomboid family protein</fullName>
    </submittedName>
</protein>
<feature type="transmembrane region" description="Helical" evidence="7">
    <location>
        <begin position="106"/>
        <end position="125"/>
    </location>
</feature>